<organism evidence="1 2">
    <name type="scientific">Botrytis paeoniae</name>
    <dbReference type="NCBI Taxonomy" id="278948"/>
    <lineage>
        <taxon>Eukaryota</taxon>
        <taxon>Fungi</taxon>
        <taxon>Dikarya</taxon>
        <taxon>Ascomycota</taxon>
        <taxon>Pezizomycotina</taxon>
        <taxon>Leotiomycetes</taxon>
        <taxon>Helotiales</taxon>
        <taxon>Sclerotiniaceae</taxon>
        <taxon>Botrytis</taxon>
    </lineage>
</organism>
<evidence type="ECO:0000313" key="1">
    <source>
        <dbReference type="EMBL" id="TGO30922.1"/>
    </source>
</evidence>
<evidence type="ECO:0000313" key="2">
    <source>
        <dbReference type="Proteomes" id="UP000297910"/>
    </source>
</evidence>
<proteinExistence type="predicted"/>
<name>A0A4Z1G686_9HELO</name>
<gene>
    <name evidence="1" type="ORF">BPAE_0002g00120</name>
</gene>
<dbReference type="EMBL" id="PQXI01000002">
    <property type="protein sequence ID" value="TGO30922.1"/>
    <property type="molecule type" value="Genomic_DNA"/>
</dbReference>
<accession>A0A4Z1G686</accession>
<sequence>MTVLATYLVSRMVLSTSSDVYEDSFRWNSERVLEVEDELWFRILHGATSEEIENLQDPSILDIWEALHVCEWRDLDIDKLKPWFNEWMKKKDYKQLTDNEIDELMTPYYMLDHARAFAWITKKKVYDSENHIHESNSSRHSYLHLRHNVIGIKSAQKVAAKVQFEFHGLCLDCVDASKVTTRTNGNPRRANEDEDGLGMSTSDQAYWEHDRKGEWSLNCRIDHGQPTWYFSFMGRPSSMNMHRKKMKEDK</sequence>
<keyword evidence="2" id="KW-1185">Reference proteome</keyword>
<comment type="caution">
    <text evidence="1">The sequence shown here is derived from an EMBL/GenBank/DDBJ whole genome shotgun (WGS) entry which is preliminary data.</text>
</comment>
<reference evidence="1 2" key="1">
    <citation type="submission" date="2017-12" db="EMBL/GenBank/DDBJ databases">
        <title>Comparative genomics of Botrytis spp.</title>
        <authorList>
            <person name="Valero-Jimenez C.A."/>
            <person name="Tapia P."/>
            <person name="Veloso J."/>
            <person name="Silva-Moreno E."/>
            <person name="Staats M."/>
            <person name="Valdes J.H."/>
            <person name="Van Kan J.A.L."/>
        </authorList>
    </citation>
    <scope>NUCLEOTIDE SEQUENCE [LARGE SCALE GENOMIC DNA]</scope>
    <source>
        <strain evidence="1 2">Bp0003</strain>
    </source>
</reference>
<dbReference type="AlphaFoldDB" id="A0A4Z1G686"/>
<protein>
    <submittedName>
        <fullName evidence="1">Uncharacterized protein</fullName>
    </submittedName>
</protein>
<dbReference type="Proteomes" id="UP000297910">
    <property type="component" value="Unassembled WGS sequence"/>
</dbReference>